<dbReference type="HOGENOM" id="CLU_3170475_0_0_11"/>
<dbReference type="EMBL" id="CP006835">
    <property type="protein sequence ID" value="AGZ54248.1"/>
    <property type="molecule type" value="Genomic_DNA"/>
</dbReference>
<evidence type="ECO:0000313" key="1">
    <source>
        <dbReference type="EMBL" id="AGZ54248.1"/>
    </source>
</evidence>
<sequence>MRGHPHAIAEIGQPIARDGHRLQYRRRRLIVGTSELRTGWIITSHPR</sequence>
<protein>
    <submittedName>
        <fullName evidence="1">Uncharacterized protein</fullName>
    </submittedName>
</protein>
<reference evidence="1 2" key="1">
    <citation type="submission" date="2013-10" db="EMBL/GenBank/DDBJ databases">
        <title>Genome sequence of Mycobacterium kansasii.</title>
        <authorList>
            <consortium name="McGill University Mycobacterium genome consortium"/>
            <person name="Veyrier F.J."/>
            <person name="Behr M.A."/>
        </authorList>
    </citation>
    <scope>NUCLEOTIDE SEQUENCE [LARGE SCALE GENOMIC DNA]</scope>
    <source>
        <strain evidence="1 2">ATCC 12478</strain>
    </source>
</reference>
<evidence type="ECO:0000313" key="2">
    <source>
        <dbReference type="Proteomes" id="UP000017786"/>
    </source>
</evidence>
<dbReference type="AlphaFoldDB" id="U5WYE2"/>
<accession>U5WYE2</accession>
<dbReference type="Proteomes" id="UP000017786">
    <property type="component" value="Chromosome"/>
</dbReference>
<organism evidence="1 2">
    <name type="scientific">Mycobacterium kansasii ATCC 12478</name>
    <dbReference type="NCBI Taxonomy" id="557599"/>
    <lineage>
        <taxon>Bacteria</taxon>
        <taxon>Bacillati</taxon>
        <taxon>Actinomycetota</taxon>
        <taxon>Actinomycetes</taxon>
        <taxon>Mycobacteriales</taxon>
        <taxon>Mycobacteriaceae</taxon>
        <taxon>Mycobacterium</taxon>
    </lineage>
</organism>
<dbReference type="KEGG" id="mkn:MKAN_14695"/>
<name>U5WYE2_MYCKA</name>
<gene>
    <name evidence="1" type="ORF">MKAN_14695</name>
</gene>
<proteinExistence type="predicted"/>